<feature type="region of interest" description="Disordered" evidence="1">
    <location>
        <begin position="1"/>
        <end position="20"/>
    </location>
</feature>
<geneLocation type="plasmid" evidence="2">
    <name>unnamed1</name>
</geneLocation>
<evidence type="ECO:0000313" key="3">
    <source>
        <dbReference type="Proteomes" id="UP001257627"/>
    </source>
</evidence>
<reference evidence="2 3" key="1">
    <citation type="submission" date="2023-02" db="EMBL/GenBank/DDBJ databases">
        <authorList>
            <person name="Maleckis M."/>
        </authorList>
    </citation>
    <scope>NUCLEOTIDE SEQUENCE [LARGE SCALE GENOMIC DNA]</scope>
    <source>
        <strain evidence="2 3">P8-A2</strain>
        <plasmid evidence="2">unnamed1</plasmid>
    </source>
</reference>
<organism evidence="2 3">
    <name type="scientific">Streptomyces mirabilis</name>
    <dbReference type="NCBI Taxonomy" id="68239"/>
    <lineage>
        <taxon>Bacteria</taxon>
        <taxon>Bacillati</taxon>
        <taxon>Actinomycetota</taxon>
        <taxon>Actinomycetes</taxon>
        <taxon>Kitasatosporales</taxon>
        <taxon>Streptomycetaceae</taxon>
        <taxon>Streptomyces</taxon>
    </lineage>
</organism>
<proteinExistence type="predicted"/>
<evidence type="ECO:0000313" key="2">
    <source>
        <dbReference type="EMBL" id="MDU9001193.1"/>
    </source>
</evidence>
<name>A0ABU3V4U2_9ACTN</name>
<comment type="caution">
    <text evidence="2">The sequence shown here is derived from an EMBL/GenBank/DDBJ whole genome shotgun (WGS) entry which is preliminary data.</text>
</comment>
<dbReference type="EMBL" id="JARAKF010000003">
    <property type="protein sequence ID" value="MDU9001193.1"/>
    <property type="molecule type" value="Genomic_DNA"/>
</dbReference>
<protein>
    <submittedName>
        <fullName evidence="2">Uncharacterized protein</fullName>
    </submittedName>
</protein>
<gene>
    <name evidence="2" type="ORF">PU648_54900</name>
</gene>
<accession>A0ABU3V4U2</accession>
<sequence length="42" mass="4308">MEKSKSEAAAQGTPVWAEAPGVAAIIAPTSVVRIEDVEDEGP</sequence>
<dbReference type="RefSeq" id="WP_266943940.1">
    <property type="nucleotide sequence ID" value="NZ_JAPEMK010000002.1"/>
</dbReference>
<keyword evidence="3" id="KW-1185">Reference proteome</keyword>
<dbReference type="Proteomes" id="UP001257627">
    <property type="component" value="Unassembled WGS sequence"/>
</dbReference>
<evidence type="ECO:0000256" key="1">
    <source>
        <dbReference type="SAM" id="MobiDB-lite"/>
    </source>
</evidence>
<keyword evidence="2" id="KW-0614">Plasmid</keyword>